<gene>
    <name evidence="2" type="ORF">CSOJ01_07938</name>
</gene>
<feature type="compositionally biased region" description="Basic and acidic residues" evidence="1">
    <location>
        <begin position="61"/>
        <end position="72"/>
    </location>
</feature>
<dbReference type="Proteomes" id="UP000652219">
    <property type="component" value="Unassembled WGS sequence"/>
</dbReference>
<feature type="compositionally biased region" description="Low complexity" evidence="1">
    <location>
        <begin position="83"/>
        <end position="96"/>
    </location>
</feature>
<sequence>MPSLSLLRRGSKQHDQQPLPEQQQQQRSTRSPRKDDGSRQAGAGIGIGIGAGVGAGTVGTGERERKPSKRDFFGGLLGRSKGRSTTAASTASATGKSGRGAGAESPTRLPVSNLPCLTLSRFPRPLDPFFSFRFLERTPSCVSRSVVLFSTFEWPSLRFSRPLPGKVPGVRCGVGHVVLGHESPRSPMLRCPPPVRTGDEEVLRIETGVMR</sequence>
<evidence type="ECO:0000256" key="1">
    <source>
        <dbReference type="SAM" id="MobiDB-lite"/>
    </source>
</evidence>
<evidence type="ECO:0000313" key="2">
    <source>
        <dbReference type="EMBL" id="KAF6807816.1"/>
    </source>
</evidence>
<accession>A0A8H6J873</accession>
<reference evidence="2 3" key="1">
    <citation type="journal article" date="2020" name="Phytopathology">
        <title>Genome Sequence Resources of Colletotrichum truncatum, C. plurivorum, C. musicola, and C. sojae: Four Species Pathogenic to Soybean (Glycine max).</title>
        <authorList>
            <person name="Rogerio F."/>
            <person name="Boufleur T.R."/>
            <person name="Ciampi-Guillardi M."/>
            <person name="Sukno S.A."/>
            <person name="Thon M.R."/>
            <person name="Massola Junior N.S."/>
            <person name="Baroncelli R."/>
        </authorList>
    </citation>
    <scope>NUCLEOTIDE SEQUENCE [LARGE SCALE GENOMIC DNA]</scope>
    <source>
        <strain evidence="2 3">LFN0009</strain>
    </source>
</reference>
<organism evidence="2 3">
    <name type="scientific">Colletotrichum sojae</name>
    <dbReference type="NCBI Taxonomy" id="2175907"/>
    <lineage>
        <taxon>Eukaryota</taxon>
        <taxon>Fungi</taxon>
        <taxon>Dikarya</taxon>
        <taxon>Ascomycota</taxon>
        <taxon>Pezizomycotina</taxon>
        <taxon>Sordariomycetes</taxon>
        <taxon>Hypocreomycetidae</taxon>
        <taxon>Glomerellales</taxon>
        <taxon>Glomerellaceae</taxon>
        <taxon>Colletotrichum</taxon>
        <taxon>Colletotrichum orchidearum species complex</taxon>
    </lineage>
</organism>
<dbReference type="AlphaFoldDB" id="A0A8H6J873"/>
<protein>
    <submittedName>
        <fullName evidence="2">Uncharacterized protein</fullName>
    </submittedName>
</protein>
<feature type="compositionally biased region" description="Gly residues" evidence="1">
    <location>
        <begin position="43"/>
        <end position="59"/>
    </location>
</feature>
<feature type="compositionally biased region" description="Low complexity" evidence="1">
    <location>
        <begin position="16"/>
        <end position="26"/>
    </location>
</feature>
<comment type="caution">
    <text evidence="2">The sequence shown here is derived from an EMBL/GenBank/DDBJ whole genome shotgun (WGS) entry which is preliminary data.</text>
</comment>
<proteinExistence type="predicted"/>
<evidence type="ECO:0000313" key="3">
    <source>
        <dbReference type="Proteomes" id="UP000652219"/>
    </source>
</evidence>
<feature type="region of interest" description="Disordered" evidence="1">
    <location>
        <begin position="1"/>
        <end position="110"/>
    </location>
</feature>
<name>A0A8H6J873_9PEZI</name>
<dbReference type="EMBL" id="WIGN01000129">
    <property type="protein sequence ID" value="KAF6807816.1"/>
    <property type="molecule type" value="Genomic_DNA"/>
</dbReference>
<keyword evidence="3" id="KW-1185">Reference proteome</keyword>